<gene>
    <name evidence="7" type="ORF">CUNI_LOCUS19921</name>
</gene>
<dbReference type="GO" id="GO:0008528">
    <property type="term" value="F:G protein-coupled peptide receptor activity"/>
    <property type="evidence" value="ECO:0007669"/>
    <property type="project" value="TreeGrafter"/>
</dbReference>
<dbReference type="Gene3D" id="1.20.1070.10">
    <property type="entry name" value="Rhodopsin 7-helix transmembrane proteins"/>
    <property type="match status" value="1"/>
</dbReference>
<keyword evidence="3 5" id="KW-1133">Transmembrane helix</keyword>
<feature type="transmembrane region" description="Helical" evidence="5">
    <location>
        <begin position="159"/>
        <end position="180"/>
    </location>
</feature>
<dbReference type="InterPro" id="IPR050332">
    <property type="entry name" value="GPCR_2"/>
</dbReference>
<keyword evidence="4 5" id="KW-0472">Membrane</keyword>
<dbReference type="GO" id="GO:0007188">
    <property type="term" value="P:adenylate cyclase-modulating G protein-coupled receptor signaling pathway"/>
    <property type="evidence" value="ECO:0007669"/>
    <property type="project" value="TreeGrafter"/>
</dbReference>
<name>A0A8S3ZXE7_9EUPU</name>
<evidence type="ECO:0000313" key="7">
    <source>
        <dbReference type="EMBL" id="CAG5134363.1"/>
    </source>
</evidence>
<dbReference type="OrthoDB" id="5967113at2759"/>
<comment type="subcellular location">
    <subcellularLocation>
        <location evidence="1">Membrane</location>
        <topology evidence="1">Multi-pass membrane protein</topology>
    </subcellularLocation>
</comment>
<feature type="non-terminal residue" evidence="7">
    <location>
        <position position="1"/>
    </location>
</feature>
<evidence type="ECO:0000313" key="8">
    <source>
        <dbReference type="Proteomes" id="UP000678393"/>
    </source>
</evidence>
<dbReference type="Proteomes" id="UP000678393">
    <property type="component" value="Unassembled WGS sequence"/>
</dbReference>
<feature type="domain" description="G-protein coupled receptors family 2 profile 2" evidence="6">
    <location>
        <begin position="1"/>
        <end position="183"/>
    </location>
</feature>
<dbReference type="InterPro" id="IPR017981">
    <property type="entry name" value="GPCR_2-like_7TM"/>
</dbReference>
<organism evidence="7 8">
    <name type="scientific">Candidula unifasciata</name>
    <dbReference type="NCBI Taxonomy" id="100452"/>
    <lineage>
        <taxon>Eukaryota</taxon>
        <taxon>Metazoa</taxon>
        <taxon>Spiralia</taxon>
        <taxon>Lophotrochozoa</taxon>
        <taxon>Mollusca</taxon>
        <taxon>Gastropoda</taxon>
        <taxon>Heterobranchia</taxon>
        <taxon>Euthyneura</taxon>
        <taxon>Panpulmonata</taxon>
        <taxon>Eupulmonata</taxon>
        <taxon>Stylommatophora</taxon>
        <taxon>Helicina</taxon>
        <taxon>Helicoidea</taxon>
        <taxon>Geomitridae</taxon>
        <taxon>Candidula</taxon>
    </lineage>
</organism>
<evidence type="ECO:0000256" key="2">
    <source>
        <dbReference type="ARBA" id="ARBA00022692"/>
    </source>
</evidence>
<feature type="transmembrane region" description="Helical" evidence="5">
    <location>
        <begin position="15"/>
        <end position="34"/>
    </location>
</feature>
<dbReference type="GO" id="GO:0007166">
    <property type="term" value="P:cell surface receptor signaling pathway"/>
    <property type="evidence" value="ECO:0007669"/>
    <property type="project" value="InterPro"/>
</dbReference>
<keyword evidence="2 5" id="KW-0812">Transmembrane</keyword>
<feature type="transmembrane region" description="Helical" evidence="5">
    <location>
        <begin position="128"/>
        <end position="147"/>
    </location>
</feature>
<feature type="transmembrane region" description="Helical" evidence="5">
    <location>
        <begin position="86"/>
        <end position="107"/>
    </location>
</feature>
<dbReference type="PROSITE" id="PS50261">
    <property type="entry name" value="G_PROTEIN_RECEP_F2_4"/>
    <property type="match status" value="1"/>
</dbReference>
<feature type="transmembrane region" description="Helical" evidence="5">
    <location>
        <begin position="46"/>
        <end position="66"/>
    </location>
</feature>
<dbReference type="InterPro" id="IPR000832">
    <property type="entry name" value="GPCR_2_secretin-like"/>
</dbReference>
<evidence type="ECO:0000256" key="1">
    <source>
        <dbReference type="ARBA" id="ARBA00004141"/>
    </source>
</evidence>
<dbReference type="AlphaFoldDB" id="A0A8S3ZXE7"/>
<evidence type="ECO:0000256" key="5">
    <source>
        <dbReference type="SAM" id="Phobius"/>
    </source>
</evidence>
<comment type="caution">
    <text evidence="7">The sequence shown here is derived from an EMBL/GenBank/DDBJ whole genome shotgun (WGS) entry which is preliminary data.</text>
</comment>
<evidence type="ECO:0000256" key="3">
    <source>
        <dbReference type="ARBA" id="ARBA00022989"/>
    </source>
</evidence>
<dbReference type="PRINTS" id="PR00249">
    <property type="entry name" value="GPCRSECRETIN"/>
</dbReference>
<evidence type="ECO:0000259" key="6">
    <source>
        <dbReference type="PROSITE" id="PS50261"/>
    </source>
</evidence>
<keyword evidence="8" id="KW-1185">Reference proteome</keyword>
<sequence length="185" mass="21330">EWICRALITLQQLSYVANFYWMLVEGLYLHLILVLRPFDNEKVPSLFFYFIGWVIPLMIAVAWALVMHFEHEVSCWTNNSQSPYIFIIYAPIIFALVVNFLILMNLVRIIISKLCTGQVAEQRRICRTIKSTLVLVFLLGIINLVFFTSPSANIGTTLAYRYINAILPYCQGIIVSFLYCGMNAE</sequence>
<feature type="non-terminal residue" evidence="7">
    <location>
        <position position="185"/>
    </location>
</feature>
<dbReference type="PANTHER" id="PTHR45620">
    <property type="entry name" value="PDF RECEPTOR-LIKE PROTEIN-RELATED"/>
    <property type="match status" value="1"/>
</dbReference>
<proteinExistence type="predicted"/>
<dbReference type="Pfam" id="PF00002">
    <property type="entry name" value="7tm_2"/>
    <property type="match status" value="1"/>
</dbReference>
<dbReference type="GO" id="GO:0005886">
    <property type="term" value="C:plasma membrane"/>
    <property type="evidence" value="ECO:0007669"/>
    <property type="project" value="TreeGrafter"/>
</dbReference>
<reference evidence="7" key="1">
    <citation type="submission" date="2021-04" db="EMBL/GenBank/DDBJ databases">
        <authorList>
            <consortium name="Molecular Ecology Group"/>
        </authorList>
    </citation>
    <scope>NUCLEOTIDE SEQUENCE</scope>
</reference>
<accession>A0A8S3ZXE7</accession>
<dbReference type="EMBL" id="CAJHNH020007101">
    <property type="protein sequence ID" value="CAG5134363.1"/>
    <property type="molecule type" value="Genomic_DNA"/>
</dbReference>
<evidence type="ECO:0000256" key="4">
    <source>
        <dbReference type="ARBA" id="ARBA00023136"/>
    </source>
</evidence>
<protein>
    <recommendedName>
        <fullName evidence="6">G-protein coupled receptors family 2 profile 2 domain-containing protein</fullName>
    </recommendedName>
</protein>